<evidence type="ECO:0000313" key="3">
    <source>
        <dbReference type="Proteomes" id="UP000509414"/>
    </source>
</evidence>
<dbReference type="EMBL" id="CP049075">
    <property type="protein sequence ID" value="QLI04863.1"/>
    <property type="molecule type" value="Genomic_DNA"/>
</dbReference>
<organism evidence="2 3">
    <name type="scientific">Candidatus Campylobacter infans</name>
    <dbReference type="NCBI Taxonomy" id="2561898"/>
    <lineage>
        <taxon>Bacteria</taxon>
        <taxon>Pseudomonadati</taxon>
        <taxon>Campylobacterota</taxon>
        <taxon>Epsilonproteobacteria</taxon>
        <taxon>Campylobacterales</taxon>
        <taxon>Campylobacteraceae</taxon>
        <taxon>Campylobacter</taxon>
    </lineage>
</organism>
<evidence type="ECO:0000256" key="1">
    <source>
        <dbReference type="SAM" id="Phobius"/>
    </source>
</evidence>
<evidence type="ECO:0000313" key="2">
    <source>
        <dbReference type="EMBL" id="QLI04863.1"/>
    </source>
</evidence>
<dbReference type="KEGG" id="cinf:CINF_0319"/>
<keyword evidence="1" id="KW-0812">Transmembrane</keyword>
<keyword evidence="3" id="KW-1185">Reference proteome</keyword>
<feature type="transmembrane region" description="Helical" evidence="1">
    <location>
        <begin position="20"/>
        <end position="36"/>
    </location>
</feature>
<proteinExistence type="predicted"/>
<dbReference type="Proteomes" id="UP000509414">
    <property type="component" value="Chromosome"/>
</dbReference>
<keyword evidence="1" id="KW-0472">Membrane</keyword>
<sequence>MSKLDKTKTILDELRTWRNYAMTFLIALIAFNFTQNNKINTWLLYLLAYQPFLCLASLLFFYKLKQTKQLKN</sequence>
<name>A0A7H9CFH3_9BACT</name>
<feature type="transmembrane region" description="Helical" evidence="1">
    <location>
        <begin position="42"/>
        <end position="62"/>
    </location>
</feature>
<dbReference type="RefSeq" id="WP_179975501.1">
    <property type="nucleotide sequence ID" value="NZ_CP049075.1"/>
</dbReference>
<accession>A0A7H9CFH3</accession>
<protein>
    <submittedName>
        <fullName evidence="2">Uncharacterized protein</fullName>
    </submittedName>
</protein>
<dbReference type="AlphaFoldDB" id="A0A7H9CFH3"/>
<gene>
    <name evidence="2" type="ORF">CINF_0319</name>
</gene>
<reference evidence="2 3" key="1">
    <citation type="submission" date="2020-02" db="EMBL/GenBank/DDBJ databases">
        <title>Complete genome sequence of the novel Campylobacter species Candidatus Campylobacter infans.</title>
        <authorList>
            <person name="Duim B."/>
            <person name="Zomer A."/>
            <person name="van der Graaf L."/>
            <person name="Wagenaar J."/>
        </authorList>
    </citation>
    <scope>NUCLEOTIDE SEQUENCE [LARGE SCALE GENOMIC DNA]</scope>
    <source>
        <strain evidence="2 3">19S00001</strain>
    </source>
</reference>
<keyword evidence="1" id="KW-1133">Transmembrane helix</keyword>